<accession>A0A1G2V8D4</accession>
<dbReference type="STRING" id="1802782.A2544_01380"/>
<gene>
    <name evidence="2" type="ORF">A2544_01380</name>
</gene>
<protein>
    <submittedName>
        <fullName evidence="2">Uncharacterized protein</fullName>
    </submittedName>
</protein>
<keyword evidence="1" id="KW-0812">Transmembrane</keyword>
<evidence type="ECO:0000313" key="3">
    <source>
        <dbReference type="Proteomes" id="UP000176868"/>
    </source>
</evidence>
<dbReference type="Proteomes" id="UP000176868">
    <property type="component" value="Unassembled WGS sequence"/>
</dbReference>
<evidence type="ECO:0000313" key="2">
    <source>
        <dbReference type="EMBL" id="OHB17894.1"/>
    </source>
</evidence>
<reference evidence="2 3" key="1">
    <citation type="journal article" date="2016" name="Nat. Commun.">
        <title>Thousands of microbial genomes shed light on interconnected biogeochemical processes in an aquifer system.</title>
        <authorList>
            <person name="Anantharaman K."/>
            <person name="Brown C.T."/>
            <person name="Hug L.A."/>
            <person name="Sharon I."/>
            <person name="Castelle C.J."/>
            <person name="Probst A.J."/>
            <person name="Thomas B.C."/>
            <person name="Singh A."/>
            <person name="Wilkins M.J."/>
            <person name="Karaoz U."/>
            <person name="Brodie E.L."/>
            <person name="Williams K.H."/>
            <person name="Hubbard S.S."/>
            <person name="Banfield J.F."/>
        </authorList>
    </citation>
    <scope>NUCLEOTIDE SEQUENCE [LARGE SCALE GENOMIC DNA]</scope>
</reference>
<organism evidence="2 3">
    <name type="scientific">Candidatus Zambryskibacteria bacterium RIFOXYD2_FULL_43_10</name>
    <dbReference type="NCBI Taxonomy" id="1802782"/>
    <lineage>
        <taxon>Bacteria</taxon>
        <taxon>Candidatus Zambryskiibacteriota</taxon>
    </lineage>
</organism>
<dbReference type="EMBL" id="MHWZ01000011">
    <property type="protein sequence ID" value="OHB17894.1"/>
    <property type="molecule type" value="Genomic_DNA"/>
</dbReference>
<sequence length="92" mass="10495">MSISSLLNKINQFILNPLILLVFAIAFLVFFWGIFQFISSETVDAGREEGKRKIFWGIFGMFIMISAYGLIRLILGTFGIPTPSYPFNYPAY</sequence>
<proteinExistence type="predicted"/>
<keyword evidence="1" id="KW-1133">Transmembrane helix</keyword>
<dbReference type="AlphaFoldDB" id="A0A1G2V8D4"/>
<dbReference type="InterPro" id="IPR043993">
    <property type="entry name" value="T4SS_pilin"/>
</dbReference>
<keyword evidence="1" id="KW-0472">Membrane</keyword>
<feature type="transmembrane region" description="Helical" evidence="1">
    <location>
        <begin position="12"/>
        <end position="34"/>
    </location>
</feature>
<feature type="transmembrane region" description="Helical" evidence="1">
    <location>
        <begin position="54"/>
        <end position="75"/>
    </location>
</feature>
<comment type="caution">
    <text evidence="2">The sequence shown here is derived from an EMBL/GenBank/DDBJ whole genome shotgun (WGS) entry which is preliminary data.</text>
</comment>
<name>A0A1G2V8D4_9BACT</name>
<dbReference type="Pfam" id="PF18895">
    <property type="entry name" value="T4SS_pilin"/>
    <property type="match status" value="1"/>
</dbReference>
<evidence type="ECO:0000256" key="1">
    <source>
        <dbReference type="SAM" id="Phobius"/>
    </source>
</evidence>